<gene>
    <name evidence="2" type="ORF">Q31b_42790</name>
</gene>
<dbReference type="InterPro" id="IPR029063">
    <property type="entry name" value="SAM-dependent_MTases_sf"/>
</dbReference>
<evidence type="ECO:0000313" key="3">
    <source>
        <dbReference type="Proteomes" id="UP000315471"/>
    </source>
</evidence>
<dbReference type="CDD" id="cd02440">
    <property type="entry name" value="AdoMet_MTases"/>
    <property type="match status" value="1"/>
</dbReference>
<dbReference type="AlphaFoldDB" id="A0A5C6DPC0"/>
<dbReference type="Pfam" id="PF08241">
    <property type="entry name" value="Methyltransf_11"/>
    <property type="match status" value="1"/>
</dbReference>
<dbReference type="InterPro" id="IPR013216">
    <property type="entry name" value="Methyltransf_11"/>
</dbReference>
<evidence type="ECO:0000259" key="1">
    <source>
        <dbReference type="Pfam" id="PF08241"/>
    </source>
</evidence>
<dbReference type="GO" id="GO:0032259">
    <property type="term" value="P:methylation"/>
    <property type="evidence" value="ECO:0007669"/>
    <property type="project" value="UniProtKB-KW"/>
</dbReference>
<name>A0A5C6DPC0_9BACT</name>
<dbReference type="Proteomes" id="UP000315471">
    <property type="component" value="Unassembled WGS sequence"/>
</dbReference>
<keyword evidence="2" id="KW-0808">Transferase</keyword>
<keyword evidence="2" id="KW-0489">Methyltransferase</keyword>
<dbReference type="EMBL" id="SJPY01000007">
    <property type="protein sequence ID" value="TWU37491.1"/>
    <property type="molecule type" value="Genomic_DNA"/>
</dbReference>
<comment type="caution">
    <text evidence="2">The sequence shown here is derived from an EMBL/GenBank/DDBJ whole genome shotgun (WGS) entry which is preliminary data.</text>
</comment>
<reference evidence="2 3" key="1">
    <citation type="submission" date="2019-02" db="EMBL/GenBank/DDBJ databases">
        <title>Deep-cultivation of Planctomycetes and their phenomic and genomic characterization uncovers novel biology.</title>
        <authorList>
            <person name="Wiegand S."/>
            <person name="Jogler M."/>
            <person name="Boedeker C."/>
            <person name="Pinto D."/>
            <person name="Vollmers J."/>
            <person name="Rivas-Marin E."/>
            <person name="Kohn T."/>
            <person name="Peeters S.H."/>
            <person name="Heuer A."/>
            <person name="Rast P."/>
            <person name="Oberbeckmann S."/>
            <person name="Bunk B."/>
            <person name="Jeske O."/>
            <person name="Meyerdierks A."/>
            <person name="Storesund J.E."/>
            <person name="Kallscheuer N."/>
            <person name="Luecker S."/>
            <person name="Lage O.M."/>
            <person name="Pohl T."/>
            <person name="Merkel B.J."/>
            <person name="Hornburger P."/>
            <person name="Mueller R.-W."/>
            <person name="Bruemmer F."/>
            <person name="Labrenz M."/>
            <person name="Spormann A.M."/>
            <person name="Op Den Camp H."/>
            <person name="Overmann J."/>
            <person name="Amann R."/>
            <person name="Jetten M.S.M."/>
            <person name="Mascher T."/>
            <person name="Medema M.H."/>
            <person name="Devos D.P."/>
            <person name="Kaster A.-K."/>
            <person name="Ovreas L."/>
            <person name="Rohde M."/>
            <person name="Galperin M.Y."/>
            <person name="Jogler C."/>
        </authorList>
    </citation>
    <scope>NUCLEOTIDE SEQUENCE [LARGE SCALE GENOMIC DNA]</scope>
    <source>
        <strain evidence="2 3">Q31b</strain>
    </source>
</reference>
<evidence type="ECO:0000313" key="2">
    <source>
        <dbReference type="EMBL" id="TWU37491.1"/>
    </source>
</evidence>
<sequence>MHRALPKESYDVVLAATVLHHMRDDEDWRAAFEKVISVLRPGGSFWITDLVVQETVPVHELMWSRYGDYLEGLGGVEYRQKVFEYIDREDSPRPVTYQLDLLRRVGFAHVELLHKNSRFAAFGAWKE</sequence>
<keyword evidence="3" id="KW-1185">Reference proteome</keyword>
<dbReference type="Gene3D" id="3.40.50.150">
    <property type="entry name" value="Vaccinia Virus protein VP39"/>
    <property type="match status" value="1"/>
</dbReference>
<organism evidence="2 3">
    <name type="scientific">Novipirellula aureliae</name>
    <dbReference type="NCBI Taxonomy" id="2527966"/>
    <lineage>
        <taxon>Bacteria</taxon>
        <taxon>Pseudomonadati</taxon>
        <taxon>Planctomycetota</taxon>
        <taxon>Planctomycetia</taxon>
        <taxon>Pirellulales</taxon>
        <taxon>Pirellulaceae</taxon>
        <taxon>Novipirellula</taxon>
    </lineage>
</organism>
<accession>A0A5C6DPC0</accession>
<dbReference type="GO" id="GO:0008757">
    <property type="term" value="F:S-adenosylmethionine-dependent methyltransferase activity"/>
    <property type="evidence" value="ECO:0007669"/>
    <property type="project" value="InterPro"/>
</dbReference>
<dbReference type="SUPFAM" id="SSF53335">
    <property type="entry name" value="S-adenosyl-L-methionine-dependent methyltransferases"/>
    <property type="match status" value="1"/>
</dbReference>
<protein>
    <submittedName>
        <fullName evidence="2">Methyltransferase domain protein</fullName>
    </submittedName>
</protein>
<dbReference type="RefSeq" id="WP_231617725.1">
    <property type="nucleotide sequence ID" value="NZ_SJPY01000007.1"/>
</dbReference>
<proteinExistence type="predicted"/>
<feature type="domain" description="Methyltransferase type 11" evidence="1">
    <location>
        <begin position="4"/>
        <end position="47"/>
    </location>
</feature>